<evidence type="ECO:0000256" key="2">
    <source>
        <dbReference type="ARBA" id="ARBA00023274"/>
    </source>
</evidence>
<feature type="compositionally biased region" description="Acidic residues" evidence="4">
    <location>
        <begin position="257"/>
        <end position="266"/>
    </location>
</feature>
<sequence length="300" mass="34237">MAKGAAARAAARKQRDKWKSKRWYTIRAPRNPWFFKVIGETMAEEESVLIGRHYEILQYELDGDFSKMHVKVQFRITAVVGDDALTEFIGHEMLKDHIRRQVRRDRGKIDDTVDVVTDDGFYVRIKPLMISRNRIKASQKQEMRALARDVILKIGATSTWIDLQKASLDGTMESKIKETVSKIQPVRGVMIRRTQLIQAGVVTQDGPTLDEIREQERAESEASTVFESEDSEFDEEAEEPSEEEDEPESEAEREAAEEPEAAEDAPDYPSMTVVQLKDLLREAGKPVSGNKAELIERLKE</sequence>
<dbReference type="GO" id="GO:1990904">
    <property type="term" value="C:ribonucleoprotein complex"/>
    <property type="evidence" value="ECO:0007669"/>
    <property type="project" value="UniProtKB-KW"/>
</dbReference>
<dbReference type="Gene3D" id="1.10.720.30">
    <property type="entry name" value="SAP domain"/>
    <property type="match status" value="1"/>
</dbReference>
<keyword evidence="2 3" id="KW-0687">Ribonucleoprotein</keyword>
<proteinExistence type="inferred from homology"/>
<dbReference type="Pfam" id="PF01015">
    <property type="entry name" value="Ribosomal_S3Ae"/>
    <property type="match status" value="1"/>
</dbReference>
<dbReference type="GO" id="GO:0005840">
    <property type="term" value="C:ribosome"/>
    <property type="evidence" value="ECO:0007669"/>
    <property type="project" value="UniProtKB-KW"/>
</dbReference>
<keyword evidence="1 3" id="KW-0689">Ribosomal protein</keyword>
<evidence type="ECO:0000313" key="6">
    <source>
        <dbReference type="EMBL" id="PXF22056.1"/>
    </source>
</evidence>
<evidence type="ECO:0000256" key="1">
    <source>
        <dbReference type="ARBA" id="ARBA00022980"/>
    </source>
</evidence>
<dbReference type="SUPFAM" id="SSF68906">
    <property type="entry name" value="SAP domain"/>
    <property type="match status" value="1"/>
</dbReference>
<dbReference type="PROSITE" id="PS50800">
    <property type="entry name" value="SAP"/>
    <property type="match status" value="1"/>
</dbReference>
<gene>
    <name evidence="3" type="primary">rps3ae</name>
    <name evidence="6" type="ORF">CXX69_02620</name>
</gene>
<feature type="compositionally biased region" description="Acidic residues" evidence="4">
    <location>
        <begin position="227"/>
        <end position="249"/>
    </location>
</feature>
<evidence type="ECO:0000256" key="4">
    <source>
        <dbReference type="SAM" id="MobiDB-lite"/>
    </source>
</evidence>
<dbReference type="InterPro" id="IPR001593">
    <property type="entry name" value="Ribosomal_eS1"/>
</dbReference>
<dbReference type="AlphaFoldDB" id="A0A2V3HT25"/>
<comment type="caution">
    <text evidence="6">The sequence shown here is derived from an EMBL/GenBank/DDBJ whole genome shotgun (WGS) entry which is preliminary data.</text>
</comment>
<dbReference type="InterPro" id="IPR030838">
    <property type="entry name" value="Ribosomal_eS1_arc"/>
</dbReference>
<dbReference type="SMART" id="SM00513">
    <property type="entry name" value="SAP"/>
    <property type="match status" value="1"/>
</dbReference>
<dbReference type="HAMAP" id="MF_00359">
    <property type="entry name" value="Ribosomal_eS1"/>
    <property type="match status" value="1"/>
</dbReference>
<dbReference type="SMART" id="SM01397">
    <property type="entry name" value="Ribosomal_S3Ae"/>
    <property type="match status" value="1"/>
</dbReference>
<dbReference type="GO" id="GO:0003735">
    <property type="term" value="F:structural constituent of ribosome"/>
    <property type="evidence" value="ECO:0007669"/>
    <property type="project" value="InterPro"/>
</dbReference>
<evidence type="ECO:0000313" key="7">
    <source>
        <dbReference type="Proteomes" id="UP000248161"/>
    </source>
</evidence>
<organism evidence="6 7">
    <name type="scientific">Candidatus Thalassarchaeum betae</name>
    <dbReference type="NCBI Taxonomy" id="2599289"/>
    <lineage>
        <taxon>Archaea</taxon>
        <taxon>Methanobacteriati</taxon>
        <taxon>Thermoplasmatota</taxon>
        <taxon>Candidatus Poseidoniia</taxon>
        <taxon>Candidatus Poseidoniales</taxon>
        <taxon>Candidatus Thalassarchaeaceae</taxon>
        <taxon>Candidatus Thalassarchaeum</taxon>
    </lineage>
</organism>
<feature type="region of interest" description="Disordered" evidence="4">
    <location>
        <begin position="213"/>
        <end position="300"/>
    </location>
</feature>
<dbReference type="Pfam" id="PF02037">
    <property type="entry name" value="SAP"/>
    <property type="match status" value="1"/>
</dbReference>
<feature type="domain" description="SAP" evidence="5">
    <location>
        <begin position="268"/>
        <end position="300"/>
    </location>
</feature>
<evidence type="ECO:0000259" key="5">
    <source>
        <dbReference type="PROSITE" id="PS50800"/>
    </source>
</evidence>
<name>A0A2V3HT25_9ARCH</name>
<dbReference type="InterPro" id="IPR003034">
    <property type="entry name" value="SAP_dom"/>
</dbReference>
<accession>A0A2V3HT25</accession>
<evidence type="ECO:0000256" key="3">
    <source>
        <dbReference type="HAMAP-Rule" id="MF_00359"/>
    </source>
</evidence>
<protein>
    <recommendedName>
        <fullName evidence="3">Small ribosomal subunit protein eS1</fullName>
    </recommendedName>
</protein>
<dbReference type="EMBL" id="PSPG01000004">
    <property type="protein sequence ID" value="PXF22056.1"/>
    <property type="molecule type" value="Genomic_DNA"/>
</dbReference>
<comment type="similarity">
    <text evidence="3">Belongs to the eukaryotic ribosomal protein eS1 family.</text>
</comment>
<dbReference type="GO" id="GO:0006412">
    <property type="term" value="P:translation"/>
    <property type="evidence" value="ECO:0007669"/>
    <property type="project" value="UniProtKB-UniRule"/>
</dbReference>
<reference evidence="6 7" key="1">
    <citation type="journal article" date="2015" name="Nat. Commun.">
        <title>Genomic and transcriptomic evidence for scavenging of diverse organic compounds by widespread deep-sea archaea.</title>
        <authorList>
            <person name="Li M."/>
            <person name="Baker B.J."/>
            <person name="Anantharaman K."/>
            <person name="Jain S."/>
            <person name="Breier J.A."/>
            <person name="Dick G.J."/>
        </authorList>
    </citation>
    <scope>NUCLEOTIDE SEQUENCE [LARGE SCALE GENOMIC DNA]</scope>
    <source>
        <strain evidence="6">Cayman_51_deep</strain>
    </source>
</reference>
<dbReference type="InterPro" id="IPR036361">
    <property type="entry name" value="SAP_dom_sf"/>
</dbReference>
<dbReference type="Proteomes" id="UP000248161">
    <property type="component" value="Unassembled WGS sequence"/>
</dbReference>